<evidence type="ECO:0008006" key="7">
    <source>
        <dbReference type="Google" id="ProtNLM"/>
    </source>
</evidence>
<organism evidence="6">
    <name type="scientific">marine metagenome</name>
    <dbReference type="NCBI Taxonomy" id="408172"/>
    <lineage>
        <taxon>unclassified sequences</taxon>
        <taxon>metagenomes</taxon>
        <taxon>ecological metagenomes</taxon>
    </lineage>
</organism>
<dbReference type="GO" id="GO:0003677">
    <property type="term" value="F:DNA binding"/>
    <property type="evidence" value="ECO:0007669"/>
    <property type="project" value="UniProtKB-KW"/>
</dbReference>
<dbReference type="SUPFAM" id="SSF52540">
    <property type="entry name" value="P-loop containing nucleoside triphosphate hydrolases"/>
    <property type="match status" value="1"/>
</dbReference>
<dbReference type="SUPFAM" id="SSF52172">
    <property type="entry name" value="CheY-like"/>
    <property type="match status" value="1"/>
</dbReference>
<dbReference type="InterPro" id="IPR011006">
    <property type="entry name" value="CheY-like_superfamily"/>
</dbReference>
<dbReference type="GO" id="GO:0006355">
    <property type="term" value="P:regulation of DNA-templated transcription"/>
    <property type="evidence" value="ECO:0007669"/>
    <property type="project" value="InterPro"/>
</dbReference>
<keyword evidence="1" id="KW-0547">Nucleotide-binding</keyword>
<dbReference type="GO" id="GO:0000160">
    <property type="term" value="P:phosphorelay signal transduction system"/>
    <property type="evidence" value="ECO:0007669"/>
    <property type="project" value="InterPro"/>
</dbReference>
<dbReference type="PROSITE" id="PS50110">
    <property type="entry name" value="RESPONSE_REGULATORY"/>
    <property type="match status" value="1"/>
</dbReference>
<dbReference type="PANTHER" id="PTHR32071">
    <property type="entry name" value="TRANSCRIPTIONAL REGULATORY PROTEIN"/>
    <property type="match status" value="1"/>
</dbReference>
<dbReference type="PROSITE" id="PS50045">
    <property type="entry name" value="SIGMA54_INTERACT_4"/>
    <property type="match status" value="1"/>
</dbReference>
<dbReference type="GO" id="GO:0005524">
    <property type="term" value="F:ATP binding"/>
    <property type="evidence" value="ECO:0007669"/>
    <property type="project" value="UniProtKB-KW"/>
</dbReference>
<name>A0A382E1C0_9ZZZZ</name>
<dbReference type="Gene3D" id="3.40.50.2300">
    <property type="match status" value="1"/>
</dbReference>
<feature type="domain" description="Response regulatory" evidence="5">
    <location>
        <begin position="5"/>
        <end position="119"/>
    </location>
</feature>
<accession>A0A382E1C0</accession>
<dbReference type="PANTHER" id="PTHR32071:SF117">
    <property type="entry name" value="PTS-DEPENDENT DIHYDROXYACETONE KINASE OPERON REGULATORY PROTEIN-RELATED"/>
    <property type="match status" value="1"/>
</dbReference>
<keyword evidence="3" id="KW-0238">DNA-binding</keyword>
<dbReference type="CDD" id="cd00009">
    <property type="entry name" value="AAA"/>
    <property type="match status" value="1"/>
</dbReference>
<evidence type="ECO:0000259" key="5">
    <source>
        <dbReference type="PROSITE" id="PS50110"/>
    </source>
</evidence>
<feature type="domain" description="Sigma-54 factor interaction" evidence="4">
    <location>
        <begin position="143"/>
        <end position="243"/>
    </location>
</feature>
<dbReference type="InterPro" id="IPR027417">
    <property type="entry name" value="P-loop_NTPase"/>
</dbReference>
<protein>
    <recommendedName>
        <fullName evidence="7">Response regulatory domain-containing protein</fullName>
    </recommendedName>
</protein>
<evidence type="ECO:0000259" key="4">
    <source>
        <dbReference type="PROSITE" id="PS50045"/>
    </source>
</evidence>
<dbReference type="EMBL" id="UINC01042196">
    <property type="protein sequence ID" value="SVB44500.1"/>
    <property type="molecule type" value="Genomic_DNA"/>
</dbReference>
<gene>
    <name evidence="6" type="ORF">METZ01_LOCUS197354</name>
</gene>
<dbReference type="InterPro" id="IPR002078">
    <property type="entry name" value="Sigma_54_int"/>
</dbReference>
<dbReference type="SMART" id="SM00448">
    <property type="entry name" value="REC"/>
    <property type="match status" value="1"/>
</dbReference>
<evidence type="ECO:0000256" key="3">
    <source>
        <dbReference type="ARBA" id="ARBA00023125"/>
    </source>
</evidence>
<proteinExistence type="predicted"/>
<evidence type="ECO:0000313" key="6">
    <source>
        <dbReference type="EMBL" id="SVB44500.1"/>
    </source>
</evidence>
<dbReference type="AlphaFoldDB" id="A0A382E1C0"/>
<feature type="non-terminal residue" evidence="6">
    <location>
        <position position="243"/>
    </location>
</feature>
<dbReference type="InterPro" id="IPR001789">
    <property type="entry name" value="Sig_transdc_resp-reg_receiver"/>
</dbReference>
<evidence type="ECO:0000256" key="2">
    <source>
        <dbReference type="ARBA" id="ARBA00022840"/>
    </source>
</evidence>
<reference evidence="6" key="1">
    <citation type="submission" date="2018-05" db="EMBL/GenBank/DDBJ databases">
        <authorList>
            <person name="Lanie J.A."/>
            <person name="Ng W.-L."/>
            <person name="Kazmierczak K.M."/>
            <person name="Andrzejewski T.M."/>
            <person name="Davidsen T.M."/>
            <person name="Wayne K.J."/>
            <person name="Tettelin H."/>
            <person name="Glass J.I."/>
            <person name="Rusch D."/>
            <person name="Podicherti R."/>
            <person name="Tsui H.-C.T."/>
            <person name="Winkler M.E."/>
        </authorList>
    </citation>
    <scope>NUCLEOTIDE SEQUENCE</scope>
</reference>
<dbReference type="Pfam" id="PF00072">
    <property type="entry name" value="Response_reg"/>
    <property type="match status" value="1"/>
</dbReference>
<evidence type="ECO:0000256" key="1">
    <source>
        <dbReference type="ARBA" id="ARBA00022741"/>
    </source>
</evidence>
<sequence length="243" mass="27156">MSVEKVIMVAREEFLRKQVAQYLRKKRIDVAECGTIQEAHDFLGKGNFDLMLLDESLPDGSGAEFLVEVNLRPAKPMVVMMGAEGSVDIAVQCMRDGAFDYLIKPFSNEQIEIILHKTEQFAQVLNVNQFLTHQESEDPESEILGEAEATKQMRKLIRRVAQTDATVLIQGENGTGKELVARAMHRNSTRKDGPFIMLNCAALPENLVESELFGHEKGSFTGATNKREGRFELAHGGTIFLDE</sequence>
<dbReference type="Gene3D" id="3.40.50.300">
    <property type="entry name" value="P-loop containing nucleotide triphosphate hydrolases"/>
    <property type="match status" value="1"/>
</dbReference>
<keyword evidence="2" id="KW-0067">ATP-binding</keyword>
<dbReference type="Pfam" id="PF00158">
    <property type="entry name" value="Sigma54_activat"/>
    <property type="match status" value="1"/>
</dbReference>